<reference evidence="7" key="1">
    <citation type="journal article" date="2021" name="Nat. Commun.">
        <title>Genetic determinants of endophytism in the Arabidopsis root mycobiome.</title>
        <authorList>
            <person name="Mesny F."/>
            <person name="Miyauchi S."/>
            <person name="Thiergart T."/>
            <person name="Pickel B."/>
            <person name="Atanasova L."/>
            <person name="Karlsson M."/>
            <person name="Huettel B."/>
            <person name="Barry K.W."/>
            <person name="Haridas S."/>
            <person name="Chen C."/>
            <person name="Bauer D."/>
            <person name="Andreopoulos W."/>
            <person name="Pangilinan J."/>
            <person name="LaButti K."/>
            <person name="Riley R."/>
            <person name="Lipzen A."/>
            <person name="Clum A."/>
            <person name="Drula E."/>
            <person name="Henrissat B."/>
            <person name="Kohler A."/>
            <person name="Grigoriev I.V."/>
            <person name="Martin F.M."/>
            <person name="Hacquard S."/>
        </authorList>
    </citation>
    <scope>NUCLEOTIDE SEQUENCE</scope>
    <source>
        <strain evidence="7">MPI-CAGE-CH-0243</strain>
    </source>
</reference>
<evidence type="ECO:0000256" key="3">
    <source>
        <dbReference type="ARBA" id="ARBA00022857"/>
    </source>
</evidence>
<organism evidence="7 8">
    <name type="scientific">Dendryphion nanum</name>
    <dbReference type="NCBI Taxonomy" id="256645"/>
    <lineage>
        <taxon>Eukaryota</taxon>
        <taxon>Fungi</taxon>
        <taxon>Dikarya</taxon>
        <taxon>Ascomycota</taxon>
        <taxon>Pezizomycotina</taxon>
        <taxon>Dothideomycetes</taxon>
        <taxon>Pleosporomycetidae</taxon>
        <taxon>Pleosporales</taxon>
        <taxon>Torulaceae</taxon>
        <taxon>Dendryphion</taxon>
    </lineage>
</organism>
<name>A0A9P9DBG2_9PLEO</name>
<feature type="domain" description="NADP-dependent oxidoreductase" evidence="6">
    <location>
        <begin position="41"/>
        <end position="361"/>
    </location>
</feature>
<dbReference type="EMBL" id="JAGMWT010000015">
    <property type="protein sequence ID" value="KAH7116166.1"/>
    <property type="molecule type" value="Genomic_DNA"/>
</dbReference>
<dbReference type="PANTHER" id="PTHR43364:SF9">
    <property type="entry name" value="OXIDOREDUCTASE"/>
    <property type="match status" value="1"/>
</dbReference>
<sequence>MGKSTAAKFIAVPRALKESVRATKAEFRQLGKSGLRVSNPILGGLQIGSSEWFPWVLNEDKALHLLKYAYDTGINTWDTANIYSNGQSEILMGKAIKTYNIPRQKIVIMTKCYRVVCDQENYDAGSGVAMHEDLADLSKDYVNQWGLSRGAIFNAVEASLERLNTTYIDLLQIHRYDTTVPPEETMKALHDLVRSGKVRYLGASSMWAYQFAILQHTAERYGYTKFVAMQNHYNLLYREEEREMNRFCKDTGVGLIPWAPLAGGQLARAPEQDGRTIRSSVNKNGAFYHNNDFNTGEIIRRVCEIGRQRNWPMSHVAMAWLNRRVTSPIIGFSSVERIDEALAARGKVLTNEEERYLDEAYRPQNVLGHL</sequence>
<proteinExistence type="inferred from homology"/>
<dbReference type="Proteomes" id="UP000700596">
    <property type="component" value="Unassembled WGS sequence"/>
</dbReference>
<dbReference type="GO" id="GO:0005829">
    <property type="term" value="C:cytosol"/>
    <property type="evidence" value="ECO:0007669"/>
    <property type="project" value="UniProtKB-ARBA"/>
</dbReference>
<dbReference type="OrthoDB" id="48988at2759"/>
<keyword evidence="4" id="KW-0560">Oxidoreductase</keyword>
<comment type="pathway">
    <text evidence="1">Mycotoxin biosynthesis.</text>
</comment>
<dbReference type="FunFam" id="3.20.20.100:FF:000004">
    <property type="entry name" value="Oxidoreductase, aldo/keto reductase"/>
    <property type="match status" value="1"/>
</dbReference>
<evidence type="ECO:0000259" key="6">
    <source>
        <dbReference type="Pfam" id="PF00248"/>
    </source>
</evidence>
<gene>
    <name evidence="7" type="ORF">B0J11DRAFT_584199</name>
</gene>
<dbReference type="Gene3D" id="3.20.20.100">
    <property type="entry name" value="NADP-dependent oxidoreductase domain"/>
    <property type="match status" value="1"/>
</dbReference>
<dbReference type="CDD" id="cd19079">
    <property type="entry name" value="AKR_EcYajO-like"/>
    <property type="match status" value="1"/>
</dbReference>
<keyword evidence="3" id="KW-0521">NADP</keyword>
<accession>A0A9P9DBG2</accession>
<dbReference type="InterPro" id="IPR036812">
    <property type="entry name" value="NAD(P)_OxRdtase_dom_sf"/>
</dbReference>
<comment type="similarity">
    <text evidence="2">Belongs to the aldo/keto reductase family.</text>
</comment>
<dbReference type="InterPro" id="IPR050523">
    <property type="entry name" value="AKR_Detox_Biosynth"/>
</dbReference>
<evidence type="ECO:0000256" key="5">
    <source>
        <dbReference type="ARBA" id="ARBA00023026"/>
    </source>
</evidence>
<dbReference type="InterPro" id="IPR023210">
    <property type="entry name" value="NADP_OxRdtase_dom"/>
</dbReference>
<dbReference type="GO" id="GO:0016491">
    <property type="term" value="F:oxidoreductase activity"/>
    <property type="evidence" value="ECO:0007669"/>
    <property type="project" value="UniProtKB-KW"/>
</dbReference>
<evidence type="ECO:0000256" key="1">
    <source>
        <dbReference type="ARBA" id="ARBA00004685"/>
    </source>
</evidence>
<evidence type="ECO:0000313" key="7">
    <source>
        <dbReference type="EMBL" id="KAH7116166.1"/>
    </source>
</evidence>
<dbReference type="PANTHER" id="PTHR43364">
    <property type="entry name" value="NADH-SPECIFIC METHYLGLYOXAL REDUCTASE-RELATED"/>
    <property type="match status" value="1"/>
</dbReference>
<evidence type="ECO:0000313" key="8">
    <source>
        <dbReference type="Proteomes" id="UP000700596"/>
    </source>
</evidence>
<dbReference type="Pfam" id="PF00248">
    <property type="entry name" value="Aldo_ket_red"/>
    <property type="match status" value="1"/>
</dbReference>
<evidence type="ECO:0000256" key="4">
    <source>
        <dbReference type="ARBA" id="ARBA00023002"/>
    </source>
</evidence>
<dbReference type="SUPFAM" id="SSF51430">
    <property type="entry name" value="NAD(P)-linked oxidoreductase"/>
    <property type="match status" value="1"/>
</dbReference>
<keyword evidence="5" id="KW-0843">Virulence</keyword>
<dbReference type="AlphaFoldDB" id="A0A9P9DBG2"/>
<evidence type="ECO:0000256" key="2">
    <source>
        <dbReference type="ARBA" id="ARBA00007905"/>
    </source>
</evidence>
<keyword evidence="8" id="KW-1185">Reference proteome</keyword>
<comment type="caution">
    <text evidence="7">The sequence shown here is derived from an EMBL/GenBank/DDBJ whole genome shotgun (WGS) entry which is preliminary data.</text>
</comment>
<protein>
    <submittedName>
        <fullName evidence="7">NADP-dependent oxidoreductase domain-containing protein</fullName>
    </submittedName>
</protein>